<evidence type="ECO:0000259" key="3">
    <source>
        <dbReference type="PROSITE" id="PS50056"/>
    </source>
</evidence>
<keyword evidence="6" id="KW-1185">Reference proteome</keyword>
<evidence type="ECO:0000256" key="1">
    <source>
        <dbReference type="SAM" id="MobiDB-lite"/>
    </source>
</evidence>
<dbReference type="PANTHER" id="PTHR45706:SF4">
    <property type="entry name" value="TYROSINE-PROTEIN PHOSPHATASE"/>
    <property type="match status" value="1"/>
</dbReference>
<dbReference type="SMART" id="SM00228">
    <property type="entry name" value="PDZ"/>
    <property type="match status" value="1"/>
</dbReference>
<name>A0A7M7JYZ9_VARDE</name>
<dbReference type="SMART" id="SM00404">
    <property type="entry name" value="PTPc_motif"/>
    <property type="match status" value="1"/>
</dbReference>
<dbReference type="GO" id="GO:0004725">
    <property type="term" value="F:protein tyrosine phosphatase activity"/>
    <property type="evidence" value="ECO:0007669"/>
    <property type="project" value="InterPro"/>
</dbReference>
<dbReference type="InterPro" id="IPR001478">
    <property type="entry name" value="PDZ"/>
</dbReference>
<dbReference type="Gene3D" id="3.90.190.10">
    <property type="entry name" value="Protein tyrosine phosphatase superfamily"/>
    <property type="match status" value="1"/>
</dbReference>
<dbReference type="EnsemblMetazoa" id="XM_022802806">
    <property type="protein sequence ID" value="XP_022658541"/>
    <property type="gene ID" value="LOC111249229"/>
</dbReference>
<dbReference type="InterPro" id="IPR029021">
    <property type="entry name" value="Prot-tyrosine_phosphatase-like"/>
</dbReference>
<dbReference type="InterPro" id="IPR000387">
    <property type="entry name" value="Tyr_Pase_dom"/>
</dbReference>
<dbReference type="InterPro" id="IPR000242">
    <property type="entry name" value="PTP_cat"/>
</dbReference>
<dbReference type="PRINTS" id="PR00700">
    <property type="entry name" value="PRTYPHPHTASE"/>
</dbReference>
<sequence>MPIGSGNILDVLLIIDMNAMPPSHPVFQHSGERVYENVPFEVLAVPPPQPFIERRHSSEERSNSRGYLRRLDSYAASSYCEHPHRRSYYNGVTPKSRSIIDVTEVRPSMSPSPEPRSVVLNSANRSRPLQRYYYPGKSEKAFHIAVPQPKEDREPQVSRSCPPIPTINIDQFYQWLENNDYRPKSRTHVDSQPSPSLTQWASTNPERCPSQGSSRSKQYFSPPRINYLTMPQGKRNRHTSGESSNTSGSWPDLSEFANLPLTPAELEIHEVAEALNSIGSDRRHTESCPSQSVSSLNDISGNFLTADSDGGGSVRQIDSVDSCSNLSDTNVSFVTGYESIEPEYYMAREDGRSSDTSGSYVNVDTSDMLASRDRTDDISDLLRMIEMLESRCTMFLDDLLPSPSSIPVPRVTSQRSPLRTHTFSFGFHSPRSLGMKVSGGFDTEFPVAVVSVEETSPAHGRIKEGDLLWSLDGVQLQGLDHQQVVQQLSNICVQRAEVTLVVLPYQGRSLELSMAKLQGVVERQTLRAMYYRVPRSYPGCTIKASLANPKKNRYSDISAYDSTRVILTPTEFNGQSDYINANYVNMSIPGTQVINRYIATQGPRSTTVEDFWQMVLEQGCQLIVMLTPLQEGNTPKCHKYWPDQDTPLRVNCLRGWDVWQTGKTQGSAWITRQFRLRCEASNEERLVKHLQYTTWPDHGAPRDSRDFIDFVHLVRDIRSEAPLAPVIVHCSAGIGRTGVLIMMETAMCLIEFGKAVWPEEMLRTMREQRAGLIQAEIQFSFVVGAILRVFFDGEVLPKNV</sequence>
<dbReference type="SUPFAM" id="SSF52799">
    <property type="entry name" value="(Phosphotyrosine protein) phosphatases II"/>
    <property type="match status" value="1"/>
</dbReference>
<dbReference type="PROSITE" id="PS00383">
    <property type="entry name" value="TYR_PHOSPHATASE_1"/>
    <property type="match status" value="1"/>
</dbReference>
<protein>
    <submittedName>
        <fullName evidence="5">Uncharacterized protein</fullName>
    </submittedName>
</protein>
<dbReference type="SMART" id="SM00194">
    <property type="entry name" value="PTPc"/>
    <property type="match status" value="1"/>
</dbReference>
<dbReference type="SUPFAM" id="SSF50156">
    <property type="entry name" value="PDZ domain-like"/>
    <property type="match status" value="1"/>
</dbReference>
<feature type="compositionally biased region" description="Polar residues" evidence="1">
    <location>
        <begin position="190"/>
        <end position="219"/>
    </location>
</feature>
<evidence type="ECO:0000313" key="5">
    <source>
        <dbReference type="EnsemblMetazoa" id="XP_022658541"/>
    </source>
</evidence>
<proteinExistence type="predicted"/>
<dbReference type="AlphaFoldDB" id="A0A7M7JYZ9"/>
<organism evidence="5 6">
    <name type="scientific">Varroa destructor</name>
    <name type="common">Honeybee mite</name>
    <dbReference type="NCBI Taxonomy" id="109461"/>
    <lineage>
        <taxon>Eukaryota</taxon>
        <taxon>Metazoa</taxon>
        <taxon>Ecdysozoa</taxon>
        <taxon>Arthropoda</taxon>
        <taxon>Chelicerata</taxon>
        <taxon>Arachnida</taxon>
        <taxon>Acari</taxon>
        <taxon>Parasitiformes</taxon>
        <taxon>Mesostigmata</taxon>
        <taxon>Gamasina</taxon>
        <taxon>Dermanyssoidea</taxon>
        <taxon>Varroidae</taxon>
        <taxon>Varroa</taxon>
    </lineage>
</organism>
<dbReference type="RefSeq" id="XP_022658541.1">
    <property type="nucleotide sequence ID" value="XM_022802806.1"/>
</dbReference>
<dbReference type="InterPro" id="IPR016130">
    <property type="entry name" value="Tyr_Pase_AS"/>
</dbReference>
<accession>A0A7M7JYZ9</accession>
<evidence type="ECO:0000259" key="4">
    <source>
        <dbReference type="PROSITE" id="PS50106"/>
    </source>
</evidence>
<feature type="domain" description="Tyrosine-protein phosphatase" evidence="2">
    <location>
        <begin position="548"/>
        <end position="789"/>
    </location>
</feature>
<dbReference type="KEGG" id="vde:111249229"/>
<dbReference type="OrthoDB" id="5854685at2759"/>
<dbReference type="CDD" id="cd00136">
    <property type="entry name" value="PDZ_canonical"/>
    <property type="match status" value="1"/>
</dbReference>
<dbReference type="Pfam" id="PF00102">
    <property type="entry name" value="Y_phosphatase"/>
    <property type="match status" value="1"/>
</dbReference>
<dbReference type="Pfam" id="PF00595">
    <property type="entry name" value="PDZ"/>
    <property type="match status" value="1"/>
</dbReference>
<feature type="domain" description="Tyrosine specific protein phosphatases" evidence="3">
    <location>
        <begin position="705"/>
        <end position="780"/>
    </location>
</feature>
<dbReference type="InParanoid" id="A0A7M7JYZ9"/>
<evidence type="ECO:0000259" key="2">
    <source>
        <dbReference type="PROSITE" id="PS50055"/>
    </source>
</evidence>
<reference evidence="5" key="1">
    <citation type="submission" date="2021-01" db="UniProtKB">
        <authorList>
            <consortium name="EnsemblMetazoa"/>
        </authorList>
    </citation>
    <scope>IDENTIFICATION</scope>
</reference>
<dbReference type="GeneID" id="111249229"/>
<dbReference type="Proteomes" id="UP000594260">
    <property type="component" value="Unplaced"/>
</dbReference>
<dbReference type="PROSITE" id="PS50056">
    <property type="entry name" value="TYR_PHOSPHATASE_2"/>
    <property type="match status" value="1"/>
</dbReference>
<dbReference type="Gene3D" id="2.30.42.10">
    <property type="match status" value="1"/>
</dbReference>
<evidence type="ECO:0000313" key="6">
    <source>
        <dbReference type="Proteomes" id="UP000594260"/>
    </source>
</evidence>
<dbReference type="GO" id="GO:0048666">
    <property type="term" value="P:neuron development"/>
    <property type="evidence" value="ECO:0007669"/>
    <property type="project" value="UniProtKB-ARBA"/>
</dbReference>
<feature type="domain" description="PDZ" evidence="4">
    <location>
        <begin position="433"/>
        <end position="490"/>
    </location>
</feature>
<dbReference type="InterPro" id="IPR003595">
    <property type="entry name" value="Tyr_Pase_cat"/>
</dbReference>
<dbReference type="PROSITE" id="PS50055">
    <property type="entry name" value="TYR_PHOSPHATASE_PTP"/>
    <property type="match status" value="1"/>
</dbReference>
<dbReference type="PROSITE" id="PS50106">
    <property type="entry name" value="PDZ"/>
    <property type="match status" value="1"/>
</dbReference>
<dbReference type="PANTHER" id="PTHR45706">
    <property type="entry name" value="TYROSINE-PROTEIN PHOSPHATASE"/>
    <property type="match status" value="1"/>
</dbReference>
<dbReference type="InterPro" id="IPR036034">
    <property type="entry name" value="PDZ_sf"/>
</dbReference>
<feature type="region of interest" description="Disordered" evidence="1">
    <location>
        <begin position="183"/>
        <end position="254"/>
    </location>
</feature>